<evidence type="ECO:0000313" key="2">
    <source>
        <dbReference type="EMBL" id="TNN52723.1"/>
    </source>
</evidence>
<accession>A0A4Z2GIN4</accession>
<dbReference type="Proteomes" id="UP000314294">
    <property type="component" value="Unassembled WGS sequence"/>
</dbReference>
<feature type="region of interest" description="Disordered" evidence="1">
    <location>
        <begin position="155"/>
        <end position="236"/>
    </location>
</feature>
<evidence type="ECO:0000313" key="3">
    <source>
        <dbReference type="Proteomes" id="UP000314294"/>
    </source>
</evidence>
<organism evidence="2 3">
    <name type="scientific">Liparis tanakae</name>
    <name type="common">Tanaka's snailfish</name>
    <dbReference type="NCBI Taxonomy" id="230148"/>
    <lineage>
        <taxon>Eukaryota</taxon>
        <taxon>Metazoa</taxon>
        <taxon>Chordata</taxon>
        <taxon>Craniata</taxon>
        <taxon>Vertebrata</taxon>
        <taxon>Euteleostomi</taxon>
        <taxon>Actinopterygii</taxon>
        <taxon>Neopterygii</taxon>
        <taxon>Teleostei</taxon>
        <taxon>Neoteleostei</taxon>
        <taxon>Acanthomorphata</taxon>
        <taxon>Eupercaria</taxon>
        <taxon>Perciformes</taxon>
        <taxon>Cottioidei</taxon>
        <taxon>Cottales</taxon>
        <taxon>Liparidae</taxon>
        <taxon>Liparis</taxon>
    </lineage>
</organism>
<protein>
    <submittedName>
        <fullName evidence="2">Uncharacterized protein</fullName>
    </submittedName>
</protein>
<feature type="compositionally biased region" description="Low complexity" evidence="1">
    <location>
        <begin position="226"/>
        <end position="236"/>
    </location>
</feature>
<feature type="compositionally biased region" description="Basic and acidic residues" evidence="1">
    <location>
        <begin position="155"/>
        <end position="175"/>
    </location>
</feature>
<sequence length="279" mass="30765">MEGETEKPERLVGNMESRSKKADCSRSLFRLYLVWYDDCRAATDAHDGQRGLSGEEVQDLSHFGHLEAKQTDKPPKCRNPVHLSVGPGAHVVLEHHAVELLHRHGVAEARQQVPGVGVVDQHGHGADHDGQVHKVFPAETTFDLILVAGAAEHHGHVDGGVEEERPGLQRERRGGEEEEKEEQEERRPGRGRRMSPGNGHAPCQSDEERSEKGGRKSDEMPLQRRSTNTGNTSAAAAVTPPRHLLLSPPLHLLCLLHPLPARGQEARQIHGKLQNLTGR</sequence>
<dbReference type="EMBL" id="SRLO01000538">
    <property type="protein sequence ID" value="TNN52723.1"/>
    <property type="molecule type" value="Genomic_DNA"/>
</dbReference>
<dbReference type="AlphaFoldDB" id="A0A4Z2GIN4"/>
<feature type="compositionally biased region" description="Basic and acidic residues" evidence="1">
    <location>
        <begin position="206"/>
        <end position="222"/>
    </location>
</feature>
<evidence type="ECO:0000256" key="1">
    <source>
        <dbReference type="SAM" id="MobiDB-lite"/>
    </source>
</evidence>
<proteinExistence type="predicted"/>
<comment type="caution">
    <text evidence="2">The sequence shown here is derived from an EMBL/GenBank/DDBJ whole genome shotgun (WGS) entry which is preliminary data.</text>
</comment>
<gene>
    <name evidence="2" type="ORF">EYF80_037103</name>
</gene>
<name>A0A4Z2GIN4_9TELE</name>
<keyword evidence="3" id="KW-1185">Reference proteome</keyword>
<reference evidence="2 3" key="1">
    <citation type="submission" date="2019-03" db="EMBL/GenBank/DDBJ databases">
        <title>First draft genome of Liparis tanakae, snailfish: a comprehensive survey of snailfish specific genes.</title>
        <authorList>
            <person name="Kim W."/>
            <person name="Song I."/>
            <person name="Jeong J.-H."/>
            <person name="Kim D."/>
            <person name="Kim S."/>
            <person name="Ryu S."/>
            <person name="Song J.Y."/>
            <person name="Lee S.K."/>
        </authorList>
    </citation>
    <scope>NUCLEOTIDE SEQUENCE [LARGE SCALE GENOMIC DNA]</scope>
    <source>
        <tissue evidence="2">Muscle</tissue>
    </source>
</reference>